<dbReference type="NCBIfam" id="NF041082">
    <property type="entry name" value="thermosome_alpha"/>
    <property type="match status" value="1"/>
</dbReference>
<dbReference type="EMBL" id="NBVN01000002">
    <property type="protein sequence ID" value="PUA33115.1"/>
    <property type="molecule type" value="Genomic_DNA"/>
</dbReference>
<dbReference type="SUPFAM" id="SSF48592">
    <property type="entry name" value="GroEL equatorial domain-like"/>
    <property type="match status" value="1"/>
</dbReference>
<dbReference type="NCBIfam" id="NF041083">
    <property type="entry name" value="thermosome_beta"/>
    <property type="match status" value="1"/>
</dbReference>
<protein>
    <submittedName>
        <fullName evidence="7">Thermosome subunit</fullName>
    </submittedName>
</protein>
<comment type="caution">
    <text evidence="7">The sequence shown here is derived from an EMBL/GenBank/DDBJ whole genome shotgun (WGS) entry which is preliminary data.</text>
</comment>
<dbReference type="InterPro" id="IPR027410">
    <property type="entry name" value="TCP-1-like_intermed_sf"/>
</dbReference>
<evidence type="ECO:0000256" key="6">
    <source>
        <dbReference type="SAM" id="MobiDB-lite"/>
    </source>
</evidence>
<name>A0A2R7Y6G4_9CREN</name>
<accession>A0A2R7Y6G4</accession>
<evidence type="ECO:0000313" key="7">
    <source>
        <dbReference type="EMBL" id="PUA33115.1"/>
    </source>
</evidence>
<evidence type="ECO:0000256" key="1">
    <source>
        <dbReference type="ARBA" id="ARBA00008020"/>
    </source>
</evidence>
<dbReference type="AlphaFoldDB" id="A0A2R7Y6G4"/>
<dbReference type="SUPFAM" id="SSF52029">
    <property type="entry name" value="GroEL apical domain-like"/>
    <property type="match status" value="1"/>
</dbReference>
<comment type="similarity">
    <text evidence="1 5">Belongs to the TCP-1 chaperonin family.</text>
</comment>
<feature type="region of interest" description="Disordered" evidence="6">
    <location>
        <begin position="532"/>
        <end position="551"/>
    </location>
</feature>
<keyword evidence="2 5" id="KW-0547">Nucleotide-binding</keyword>
<dbReference type="GO" id="GO:0005524">
    <property type="term" value="F:ATP binding"/>
    <property type="evidence" value="ECO:0007669"/>
    <property type="project" value="UniProtKB-KW"/>
</dbReference>
<dbReference type="PROSITE" id="PS00995">
    <property type="entry name" value="TCP1_3"/>
    <property type="match status" value="1"/>
</dbReference>
<dbReference type="Gene3D" id="1.10.560.10">
    <property type="entry name" value="GroEL-like equatorial domain"/>
    <property type="match status" value="1"/>
</dbReference>
<dbReference type="GO" id="GO:0140662">
    <property type="term" value="F:ATP-dependent protein folding chaperone"/>
    <property type="evidence" value="ECO:0007669"/>
    <property type="project" value="InterPro"/>
</dbReference>
<dbReference type="GO" id="GO:0051082">
    <property type="term" value="F:unfolded protein binding"/>
    <property type="evidence" value="ECO:0007669"/>
    <property type="project" value="InterPro"/>
</dbReference>
<reference evidence="7" key="1">
    <citation type="submission" date="2017-04" db="EMBL/GenBank/DDBJ databases">
        <authorList>
            <person name="Afonso C.L."/>
            <person name="Miller P.J."/>
            <person name="Scott M.A."/>
            <person name="Spackman E."/>
            <person name="Goraichik I."/>
            <person name="Dimitrov K.M."/>
            <person name="Suarez D.L."/>
            <person name="Swayne D.E."/>
        </authorList>
    </citation>
    <scope>NUCLEOTIDE SEQUENCE</scope>
    <source>
        <strain evidence="7">NZ3</strain>
    </source>
</reference>
<reference evidence="7" key="2">
    <citation type="journal article" date="2018" name="Syst. Appl. Microbiol.">
        <title>A new symbiotic nanoarchaeote (Candidatus Nanoclepta minutus) and its host (Zestosphaera tikiterensis gen. nov., sp. nov.) from a New Zealand hot spring.</title>
        <authorList>
            <person name="St John E."/>
            <person name="Liu Y."/>
            <person name="Podar M."/>
            <person name="Stott M.B."/>
            <person name="Meneghin J."/>
            <person name="Chen Z."/>
            <person name="Lagutin K."/>
            <person name="Mitchell K."/>
            <person name="Reysenbach A.L."/>
        </authorList>
    </citation>
    <scope>NUCLEOTIDE SEQUENCE [LARGE SCALE GENOMIC DNA]</scope>
    <source>
        <strain evidence="7">NZ3</strain>
    </source>
</reference>
<dbReference type="PROSITE" id="PS00751">
    <property type="entry name" value="TCP1_2"/>
    <property type="match status" value="1"/>
</dbReference>
<dbReference type="InterPro" id="IPR053374">
    <property type="entry name" value="TCP-1_chaperonin"/>
</dbReference>
<evidence type="ECO:0000256" key="2">
    <source>
        <dbReference type="ARBA" id="ARBA00022741"/>
    </source>
</evidence>
<dbReference type="SUPFAM" id="SSF54849">
    <property type="entry name" value="GroEL-intermediate domain like"/>
    <property type="match status" value="1"/>
</dbReference>
<proteinExistence type="inferred from homology"/>
<gene>
    <name evidence="7" type="ORF">B7O98_01365</name>
</gene>
<dbReference type="PANTHER" id="PTHR11353">
    <property type="entry name" value="CHAPERONIN"/>
    <property type="match status" value="1"/>
</dbReference>
<evidence type="ECO:0000256" key="4">
    <source>
        <dbReference type="ARBA" id="ARBA00023186"/>
    </source>
</evidence>
<dbReference type="CDD" id="cd03343">
    <property type="entry name" value="cpn60"/>
    <property type="match status" value="1"/>
</dbReference>
<evidence type="ECO:0000256" key="5">
    <source>
        <dbReference type="RuleBase" id="RU004187"/>
    </source>
</evidence>
<dbReference type="PRINTS" id="PR00304">
    <property type="entry name" value="TCOMPLEXTCP1"/>
</dbReference>
<dbReference type="PROSITE" id="PS00750">
    <property type="entry name" value="TCP1_1"/>
    <property type="match status" value="1"/>
</dbReference>
<sequence>MAARGPAPTAGIPVLILKEGTQRTTGAEALRSNMMAAITISEMLRTTYGPRGMDKMLVDTLGDVTITNDGATILDKMDVQHPAAKMLVQIAKGQDDEVGDGTKTSVIFAGELLKAAEDLLAKEVHPTVIINGYKKALEEAIKYAESISKEVDINDLETLKKIASTALTSKAVHGVRDLFSEIAVKAVKQVAEFRDNRIYVDLDNIQIIKKHGGSLADTQLIYGIVLDKEVVHPGMPKRVEKAKIALIDAPLEIEKTEIDAEIRISDPEMMRKFLEQKENILKDMVEKIAATGANVVICQKGIDDVAQHFLAKKGILAVRRVKRSDMEKLERATGGRIVSNIEDLTPNDLGYAELVEERKVGEDKMVFVEGTKDPKAVSILIRGGLERVVDEAERSLRDALSVVADVLRNPRIVYGGGAFEAEIAKFVRDYASKVSGKEQLAVLAFAKALEGIISALVENAGLDPIDMLSDLRSAHSKPEGVKYGINVFKGKVDDMEALGVIEPLAVKVNALKAGTEAATLILRIDDIVAASKAKEEKKEEKKKEEEEKKEE</sequence>
<dbReference type="InterPro" id="IPR027409">
    <property type="entry name" value="GroEL-like_apical_dom_sf"/>
</dbReference>
<evidence type="ECO:0000256" key="3">
    <source>
        <dbReference type="ARBA" id="ARBA00022840"/>
    </source>
</evidence>
<keyword evidence="3 5" id="KW-0067">ATP-binding</keyword>
<dbReference type="InterPro" id="IPR017998">
    <property type="entry name" value="Chaperone_TCP-1"/>
</dbReference>
<dbReference type="NCBIfam" id="TIGR02339">
    <property type="entry name" value="thermosome_arch"/>
    <property type="match status" value="1"/>
</dbReference>
<dbReference type="InterPro" id="IPR002423">
    <property type="entry name" value="Cpn60/GroEL/TCP-1"/>
</dbReference>
<keyword evidence="4 5" id="KW-0143">Chaperone</keyword>
<dbReference type="Pfam" id="PF00118">
    <property type="entry name" value="Cpn60_TCP1"/>
    <property type="match status" value="1"/>
</dbReference>
<dbReference type="InterPro" id="IPR002194">
    <property type="entry name" value="Chaperonin_TCP-1_CS"/>
</dbReference>
<dbReference type="InterPro" id="IPR054827">
    <property type="entry name" value="thermosome_alpha"/>
</dbReference>
<organism evidence="7 8">
    <name type="scientific">Zestosphaera tikiterensis</name>
    <dbReference type="NCBI Taxonomy" id="1973259"/>
    <lineage>
        <taxon>Archaea</taxon>
        <taxon>Thermoproteota</taxon>
        <taxon>Thermoprotei</taxon>
        <taxon>Desulfurococcales</taxon>
        <taxon>Desulfurococcaceae</taxon>
        <taxon>Zestosphaera</taxon>
    </lineage>
</organism>
<evidence type="ECO:0000313" key="8">
    <source>
        <dbReference type="Proteomes" id="UP000244093"/>
    </source>
</evidence>
<dbReference type="Gene3D" id="3.30.260.10">
    <property type="entry name" value="TCP-1-like chaperonin intermediate domain"/>
    <property type="match status" value="1"/>
</dbReference>
<dbReference type="InterPro" id="IPR012714">
    <property type="entry name" value="Thermosome_arc"/>
</dbReference>
<dbReference type="GO" id="GO:0016887">
    <property type="term" value="F:ATP hydrolysis activity"/>
    <property type="evidence" value="ECO:0007669"/>
    <property type="project" value="InterPro"/>
</dbReference>
<dbReference type="Gene3D" id="3.50.7.10">
    <property type="entry name" value="GroEL"/>
    <property type="match status" value="1"/>
</dbReference>
<dbReference type="Proteomes" id="UP000244093">
    <property type="component" value="Unassembled WGS sequence"/>
</dbReference>
<dbReference type="InterPro" id="IPR027413">
    <property type="entry name" value="GROEL-like_equatorial_sf"/>
</dbReference>